<name>A0A151JUM8_9HYME</name>
<accession>A0A151JUM8</accession>
<dbReference type="EMBL" id="KQ981770">
    <property type="protein sequence ID" value="KYN35835.1"/>
    <property type="molecule type" value="Genomic_DNA"/>
</dbReference>
<feature type="region of interest" description="Disordered" evidence="1">
    <location>
        <begin position="1"/>
        <end position="40"/>
    </location>
</feature>
<dbReference type="AlphaFoldDB" id="A0A151JUM8"/>
<proteinExistence type="predicted"/>
<protein>
    <submittedName>
        <fullName evidence="2">Uncharacterized protein</fullName>
    </submittedName>
</protein>
<reference evidence="2 3" key="1">
    <citation type="submission" date="2016-03" db="EMBL/GenBank/DDBJ databases">
        <title>Trachymyrmex septentrionalis WGS genome.</title>
        <authorList>
            <person name="Nygaard S."/>
            <person name="Hu H."/>
            <person name="Boomsma J."/>
            <person name="Zhang G."/>
        </authorList>
    </citation>
    <scope>NUCLEOTIDE SEQUENCE [LARGE SCALE GENOMIC DNA]</scope>
    <source>
        <strain evidence="2">Tsep2-gDNA-1</strain>
        <tissue evidence="2">Whole body</tissue>
    </source>
</reference>
<dbReference type="Proteomes" id="UP000078541">
    <property type="component" value="Unassembled WGS sequence"/>
</dbReference>
<keyword evidence="3" id="KW-1185">Reference proteome</keyword>
<evidence type="ECO:0000313" key="3">
    <source>
        <dbReference type="Proteomes" id="UP000078541"/>
    </source>
</evidence>
<sequence length="84" mass="8847">MEIIDESSLSGGVSGKIRSVEASENAGDGDRGEGEELAEPVMTRTMEAIRPWLGDSDVENPRGTSGTLGLGVSALRGRFLNQLL</sequence>
<evidence type="ECO:0000313" key="2">
    <source>
        <dbReference type="EMBL" id="KYN35835.1"/>
    </source>
</evidence>
<organism evidence="2 3">
    <name type="scientific">Trachymyrmex septentrionalis</name>
    <dbReference type="NCBI Taxonomy" id="34720"/>
    <lineage>
        <taxon>Eukaryota</taxon>
        <taxon>Metazoa</taxon>
        <taxon>Ecdysozoa</taxon>
        <taxon>Arthropoda</taxon>
        <taxon>Hexapoda</taxon>
        <taxon>Insecta</taxon>
        <taxon>Pterygota</taxon>
        <taxon>Neoptera</taxon>
        <taxon>Endopterygota</taxon>
        <taxon>Hymenoptera</taxon>
        <taxon>Apocrita</taxon>
        <taxon>Aculeata</taxon>
        <taxon>Formicoidea</taxon>
        <taxon>Formicidae</taxon>
        <taxon>Myrmicinae</taxon>
        <taxon>Trachymyrmex</taxon>
    </lineage>
</organism>
<gene>
    <name evidence="2" type="ORF">ALC56_09816</name>
</gene>
<evidence type="ECO:0000256" key="1">
    <source>
        <dbReference type="SAM" id="MobiDB-lite"/>
    </source>
</evidence>